<dbReference type="Proteomes" id="UP000249293">
    <property type="component" value="Chromosome 4"/>
</dbReference>
<evidence type="ECO:0000256" key="2">
    <source>
        <dbReference type="ARBA" id="ARBA00022664"/>
    </source>
</evidence>
<dbReference type="GO" id="GO:0003723">
    <property type="term" value="F:RNA binding"/>
    <property type="evidence" value="ECO:0007669"/>
    <property type="project" value="TreeGrafter"/>
</dbReference>
<keyword evidence="4" id="KW-0508">mRNA splicing</keyword>
<dbReference type="GO" id="GO:0071013">
    <property type="term" value="C:catalytic step 2 spliceosome"/>
    <property type="evidence" value="ECO:0007669"/>
    <property type="project" value="TreeGrafter"/>
</dbReference>
<dbReference type="eggNOG" id="KOG0265">
    <property type="taxonomic scope" value="Eukaryota"/>
</dbReference>
<keyword evidence="2" id="KW-0507">mRNA processing</keyword>
<dbReference type="Pfam" id="PF00400">
    <property type="entry name" value="WD40"/>
    <property type="match status" value="4"/>
</dbReference>
<evidence type="ECO:0000256" key="4">
    <source>
        <dbReference type="ARBA" id="ARBA00023187"/>
    </source>
</evidence>
<sequence length="337" mass="37717">MCAFDDVRLDAHSGPVFAARFNEDGSYIASGGTDRTVKLWNLESLDTSNIKEQEDDEEQSLDSEGGVYEELVCKSALTSLEWSRLEDSHLFISSADHSAIIYDLNKSAKIKTFSHPDSVNQLSVSKRDIILSACDDGVVRLWDTRSKLAVGNVKTPLNLPVLTCCLDGNAERLYFSGINPVICCFDVRKLSEVWSENNVHSNNVTSLALSPDEDYLLSRSVDNTVKYCDSRKLANDDSKFRNRAKPYVFDGTSASEEDEWLIRARFIPDPKNEDISDLLNVVSGSNDGFTYVWEFASRRIINRLDGHKSTVLDIDYSEINNQLLTTSTDGSIVIRNL</sequence>
<dbReference type="InterPro" id="IPR019775">
    <property type="entry name" value="WD40_repeat_CS"/>
</dbReference>
<dbReference type="Gene3D" id="2.130.10.10">
    <property type="entry name" value="YVTN repeat-like/Quinoprotein amine dehydrogenase"/>
    <property type="match status" value="1"/>
</dbReference>
<dbReference type="PROSITE" id="PS50294">
    <property type="entry name" value="WD_REPEATS_REGION"/>
    <property type="match status" value="3"/>
</dbReference>
<evidence type="ECO:0000256" key="3">
    <source>
        <dbReference type="ARBA" id="ARBA00022737"/>
    </source>
</evidence>
<keyword evidence="1 5" id="KW-0853">WD repeat</keyword>
<dbReference type="EMBL" id="NHMM01000003">
    <property type="protein sequence ID" value="OUT22806.1"/>
    <property type="molecule type" value="Genomic_DNA"/>
</dbReference>
<dbReference type="EMBL" id="JQFK01000413">
    <property type="protein sequence ID" value="KGK35702.1"/>
    <property type="molecule type" value="Genomic_DNA"/>
</dbReference>
<evidence type="ECO:0000256" key="1">
    <source>
        <dbReference type="ARBA" id="ARBA00022574"/>
    </source>
</evidence>
<dbReference type="OrthoDB" id="1068471at2759"/>
<dbReference type="PRINTS" id="PR00320">
    <property type="entry name" value="GPROTEINBRPT"/>
</dbReference>
<proteinExistence type="predicted"/>
<reference evidence="8 10" key="3">
    <citation type="submission" date="2017-05" db="EMBL/GenBank/DDBJ databases">
        <title>The Genome Sequence of Candida krusei Ckrusei653.</title>
        <authorList>
            <person name="Cuomo C."/>
            <person name="Forche A."/>
            <person name="Young S."/>
            <person name="Abouelleil A."/>
            <person name="Cao P."/>
            <person name="Chapman S."/>
            <person name="Cusick C."/>
            <person name="Shea T."/>
            <person name="Nusbaum C."/>
            <person name="Birren B."/>
        </authorList>
    </citation>
    <scope>NUCLEOTIDE SEQUENCE [LARGE SCALE GENOMIC DNA]</scope>
    <source>
        <strain evidence="8 10">Ckrusei653</strain>
    </source>
</reference>
<gene>
    <name evidence="6" type="ORF">C5L36_0D05710</name>
    <name evidence="8" type="ORF">CAS74_002551</name>
    <name evidence="7" type="ORF">JL09_g5148</name>
</gene>
<dbReference type="InterPro" id="IPR052234">
    <property type="entry name" value="U5_snRNP_Component"/>
</dbReference>
<evidence type="ECO:0000313" key="9">
    <source>
        <dbReference type="Proteomes" id="UP000029867"/>
    </source>
</evidence>
<dbReference type="VEuPathDB" id="FungiDB:C5L36_0D05710"/>
<reference evidence="6 11" key="4">
    <citation type="submission" date="2018-06" db="EMBL/GenBank/DDBJ databases">
        <title>Population genomics shows no distinction between pathogenic Candida krusei and environmental Pichia kudriavzevii: One species, four names.</title>
        <authorList>
            <person name="Douglass A.P."/>
            <person name="Offei B."/>
            <person name="Braun-Galleani S."/>
            <person name="Coughlan A.Y."/>
            <person name="Martos A."/>
            <person name="Ortiz-Merino R.A."/>
            <person name="Byrne K.P."/>
            <person name="Wolfe K.H."/>
        </authorList>
    </citation>
    <scope>NUCLEOTIDE SEQUENCE [LARGE SCALE GENOMIC DNA]</scope>
    <source>
        <strain evidence="6 11">CBS573</strain>
    </source>
</reference>
<dbReference type="InterPro" id="IPR015943">
    <property type="entry name" value="WD40/YVTN_repeat-like_dom_sf"/>
</dbReference>
<evidence type="ECO:0000313" key="6">
    <source>
        <dbReference type="EMBL" id="AWU77845.1"/>
    </source>
</evidence>
<dbReference type="PROSITE" id="PS50082">
    <property type="entry name" value="WD_REPEATS_2"/>
    <property type="match status" value="4"/>
</dbReference>
<dbReference type="Proteomes" id="UP000029867">
    <property type="component" value="Unassembled WGS sequence"/>
</dbReference>
<dbReference type="GO" id="GO:0008380">
    <property type="term" value="P:RNA splicing"/>
    <property type="evidence" value="ECO:0007669"/>
    <property type="project" value="UniProtKB-KW"/>
</dbReference>
<dbReference type="GO" id="GO:0006397">
    <property type="term" value="P:mRNA processing"/>
    <property type="evidence" value="ECO:0007669"/>
    <property type="project" value="UniProtKB-KW"/>
</dbReference>
<dbReference type="SMART" id="SM00320">
    <property type="entry name" value="WD40"/>
    <property type="match status" value="6"/>
</dbReference>
<organism evidence="7 9">
    <name type="scientific">Pichia kudriavzevii</name>
    <name type="common">Yeast</name>
    <name type="synonym">Issatchenkia orientalis</name>
    <dbReference type="NCBI Taxonomy" id="4909"/>
    <lineage>
        <taxon>Eukaryota</taxon>
        <taxon>Fungi</taxon>
        <taxon>Dikarya</taxon>
        <taxon>Ascomycota</taxon>
        <taxon>Saccharomycotina</taxon>
        <taxon>Pichiomycetes</taxon>
        <taxon>Pichiales</taxon>
        <taxon>Pichiaceae</taxon>
        <taxon>Pichia</taxon>
    </lineage>
</organism>
<feature type="repeat" description="WD" evidence="5">
    <location>
        <begin position="197"/>
        <end position="226"/>
    </location>
</feature>
<dbReference type="SUPFAM" id="SSF50978">
    <property type="entry name" value="WD40 repeat-like"/>
    <property type="match status" value="1"/>
</dbReference>
<dbReference type="InterPro" id="IPR001680">
    <property type="entry name" value="WD40_rpt"/>
</dbReference>
<evidence type="ECO:0000256" key="5">
    <source>
        <dbReference type="PROSITE-ProRule" id="PRU00221"/>
    </source>
</evidence>
<dbReference type="InterPro" id="IPR020472">
    <property type="entry name" value="WD40_PAC1"/>
</dbReference>
<dbReference type="PANTHER" id="PTHR44006:SF1">
    <property type="entry name" value="U5 SMALL NUCLEAR RIBONUCLEOPROTEIN 40 KDA PROTEIN"/>
    <property type="match status" value="1"/>
</dbReference>
<dbReference type="STRING" id="4909.A0A099NUV4"/>
<evidence type="ECO:0000313" key="11">
    <source>
        <dbReference type="Proteomes" id="UP000249293"/>
    </source>
</evidence>
<accession>A0A099NUV4</accession>
<dbReference type="InterPro" id="IPR036322">
    <property type="entry name" value="WD40_repeat_dom_sf"/>
</dbReference>
<dbReference type="GeneID" id="40385673"/>
<feature type="repeat" description="WD" evidence="5">
    <location>
        <begin position="112"/>
        <end position="152"/>
    </location>
</feature>
<name>A0A099NUV4_PICKU</name>
<dbReference type="PANTHER" id="PTHR44006">
    <property type="entry name" value="U5 SMALL NUCLEAR RIBONUCLEOPROTEIN 40 KDA PROTEIN"/>
    <property type="match status" value="1"/>
</dbReference>
<reference evidence="9" key="1">
    <citation type="journal article" date="2014" name="Microb. Cell Fact.">
        <title>Exploiting Issatchenkia orientalis SD108 for succinic acid production.</title>
        <authorList>
            <person name="Xiao H."/>
            <person name="Shao Z."/>
            <person name="Jiang Y."/>
            <person name="Dole S."/>
            <person name="Zhao H."/>
        </authorList>
    </citation>
    <scope>NUCLEOTIDE SEQUENCE [LARGE SCALE GENOMIC DNA]</scope>
    <source>
        <strain evidence="9">SD108</strain>
    </source>
</reference>
<feature type="repeat" description="WD" evidence="5">
    <location>
        <begin position="9"/>
        <end position="50"/>
    </location>
</feature>
<evidence type="ECO:0000313" key="8">
    <source>
        <dbReference type="EMBL" id="OUT22806.1"/>
    </source>
</evidence>
<reference evidence="7" key="2">
    <citation type="submission" date="2014-08" db="EMBL/GenBank/DDBJ databases">
        <title>Exploiting Issatchenkia orientalis SD108 for Succinic Acid Production.</title>
        <authorList>
            <person name="Xiao H."/>
            <person name="Shao Z."/>
            <person name="Jiang Y."/>
            <person name="Dole S."/>
            <person name="Zhao H."/>
        </authorList>
    </citation>
    <scope>NUCLEOTIDE SEQUENCE [LARGE SCALE GENOMIC DNA]</scope>
    <source>
        <strain evidence="7">SD108</strain>
    </source>
</reference>
<keyword evidence="11" id="KW-1185">Reference proteome</keyword>
<evidence type="ECO:0000313" key="7">
    <source>
        <dbReference type="EMBL" id="KGK35702.1"/>
    </source>
</evidence>
<protein>
    <submittedName>
        <fullName evidence="7">Uncharacterized protein</fullName>
    </submittedName>
</protein>
<dbReference type="AlphaFoldDB" id="A0A099NUV4"/>
<dbReference type="HOGENOM" id="CLU_000288_57_2_1"/>
<dbReference type="EMBL" id="CP028776">
    <property type="protein sequence ID" value="AWU77845.1"/>
    <property type="molecule type" value="Genomic_DNA"/>
</dbReference>
<feature type="repeat" description="WD" evidence="5">
    <location>
        <begin position="304"/>
        <end position="337"/>
    </location>
</feature>
<evidence type="ECO:0000313" key="10">
    <source>
        <dbReference type="Proteomes" id="UP000195871"/>
    </source>
</evidence>
<dbReference type="KEGG" id="pkz:C5L36_0D05710"/>
<keyword evidence="3" id="KW-0677">Repeat</keyword>
<dbReference type="PROSITE" id="PS00678">
    <property type="entry name" value="WD_REPEATS_1"/>
    <property type="match status" value="2"/>
</dbReference>
<dbReference type="RefSeq" id="XP_029323321.1">
    <property type="nucleotide sequence ID" value="XM_029467461.1"/>
</dbReference>
<dbReference type="Proteomes" id="UP000195871">
    <property type="component" value="Unassembled WGS sequence"/>
</dbReference>